<proteinExistence type="predicted"/>
<accession>A0A9D3UHT2</accession>
<dbReference type="AlphaFoldDB" id="A0A9D3UHT2"/>
<comment type="caution">
    <text evidence="2">The sequence shown here is derived from an EMBL/GenBank/DDBJ whole genome shotgun (WGS) entry which is preliminary data.</text>
</comment>
<gene>
    <name evidence="2" type="ORF">J1N35_042492</name>
</gene>
<dbReference type="Proteomes" id="UP000828251">
    <property type="component" value="Unassembled WGS sequence"/>
</dbReference>
<feature type="region of interest" description="Disordered" evidence="1">
    <location>
        <begin position="1"/>
        <end position="44"/>
    </location>
</feature>
<evidence type="ECO:0000313" key="3">
    <source>
        <dbReference type="Proteomes" id="UP000828251"/>
    </source>
</evidence>
<keyword evidence="3" id="KW-1185">Reference proteome</keyword>
<name>A0A9D3UHT2_9ROSI</name>
<evidence type="ECO:0000256" key="1">
    <source>
        <dbReference type="SAM" id="MobiDB-lite"/>
    </source>
</evidence>
<evidence type="ECO:0008006" key="4">
    <source>
        <dbReference type="Google" id="ProtNLM"/>
    </source>
</evidence>
<dbReference type="EMBL" id="JAIQCV010000012">
    <property type="protein sequence ID" value="KAH1040749.1"/>
    <property type="molecule type" value="Genomic_DNA"/>
</dbReference>
<feature type="compositionally biased region" description="Basic and acidic residues" evidence="1">
    <location>
        <begin position="8"/>
        <end position="18"/>
    </location>
</feature>
<dbReference type="OrthoDB" id="981997at2759"/>
<reference evidence="2 3" key="1">
    <citation type="journal article" date="2021" name="Plant Biotechnol. J.">
        <title>Multi-omics assisted identification of the key and species-specific regulatory components of drought-tolerant mechanisms in Gossypium stocksii.</title>
        <authorList>
            <person name="Yu D."/>
            <person name="Ke L."/>
            <person name="Zhang D."/>
            <person name="Wu Y."/>
            <person name="Sun Y."/>
            <person name="Mei J."/>
            <person name="Sun J."/>
            <person name="Sun Y."/>
        </authorList>
    </citation>
    <scope>NUCLEOTIDE SEQUENCE [LARGE SCALE GENOMIC DNA]</scope>
    <source>
        <strain evidence="3">cv. E1</strain>
        <tissue evidence="2">Leaf</tissue>
    </source>
</reference>
<organism evidence="2 3">
    <name type="scientific">Gossypium stocksii</name>
    <dbReference type="NCBI Taxonomy" id="47602"/>
    <lineage>
        <taxon>Eukaryota</taxon>
        <taxon>Viridiplantae</taxon>
        <taxon>Streptophyta</taxon>
        <taxon>Embryophyta</taxon>
        <taxon>Tracheophyta</taxon>
        <taxon>Spermatophyta</taxon>
        <taxon>Magnoliopsida</taxon>
        <taxon>eudicotyledons</taxon>
        <taxon>Gunneridae</taxon>
        <taxon>Pentapetalae</taxon>
        <taxon>rosids</taxon>
        <taxon>malvids</taxon>
        <taxon>Malvales</taxon>
        <taxon>Malvaceae</taxon>
        <taxon>Malvoideae</taxon>
        <taxon>Gossypium</taxon>
    </lineage>
</organism>
<evidence type="ECO:0000313" key="2">
    <source>
        <dbReference type="EMBL" id="KAH1040749.1"/>
    </source>
</evidence>
<sequence>MEASGEGAGDRSDGKDADYGSWMLAERKSRRGQRDSWANGAAKLGKDPLGTRFAPLIGGEISGGGVDEAAGGLLREKKDSHAAMGGNQRETRVLALEELSYLGKISRGAEVVIRDSAEGDSGSKALGKRPVGDGFIQKEKDLVNNLPFSNNVSIFPSARVVHSKEDIAHASGPSNAQLGNIENNLVLNNPMFEGSNESVVKLDTNFLDPKHHSAVIIKDNNMKTTHNEGVVLRIKLVVIVVDLPSFARSKKIEMGLTVVLKDRLAILNLHPRNWVYNREYKPDLIDLLETRVSGSKADSIIAKLGFDFSHRVEAVGFSGEIWIGWKDSISVDILVLMVKSGGSYEMLSNVLCQWMRLRELPGFKSSGKELKAPQLFVGRRVGMFLAPFGTSPTRPRCFLRTPGVYSAGWTLLLRSGRGLTQSCA</sequence>
<protein>
    <recommendedName>
        <fullName evidence="4">DUF4283 domain-containing protein</fullName>
    </recommendedName>
</protein>